<comment type="caution">
    <text evidence="1">The sequence shown here is derived from an EMBL/GenBank/DDBJ whole genome shotgun (WGS) entry which is preliminary data.</text>
</comment>
<evidence type="ECO:0000313" key="1">
    <source>
        <dbReference type="EMBL" id="GLZ81503.1"/>
    </source>
</evidence>
<protein>
    <submittedName>
        <fullName evidence="1">Uncharacterized protein</fullName>
    </submittedName>
</protein>
<gene>
    <name evidence="1" type="ORF">Afil01_63100</name>
</gene>
<dbReference type="RefSeq" id="WP_285666982.1">
    <property type="nucleotide sequence ID" value="NZ_BSTX01000006.1"/>
</dbReference>
<dbReference type="EMBL" id="BSTX01000006">
    <property type="protein sequence ID" value="GLZ81503.1"/>
    <property type="molecule type" value="Genomic_DNA"/>
</dbReference>
<organism evidence="1 2">
    <name type="scientific">Actinorhabdospora filicis</name>
    <dbReference type="NCBI Taxonomy" id="1785913"/>
    <lineage>
        <taxon>Bacteria</taxon>
        <taxon>Bacillati</taxon>
        <taxon>Actinomycetota</taxon>
        <taxon>Actinomycetes</taxon>
        <taxon>Micromonosporales</taxon>
        <taxon>Micromonosporaceae</taxon>
        <taxon>Actinorhabdospora</taxon>
    </lineage>
</organism>
<sequence length="168" mass="17040">MSRADLKFLLKVIAVVLLLIAGSVTAVLKLTGPGPVALDCAPVAKTASELYPSVSVAGHPKPAVCELDAGEDRLVVTVSRDDTGSGCQSPLKTEGGEGCLTVVEGSGTPGSNGAEARLLIRDGDLRALVTARMSGATLARAGDHPPVDAYVLAQLTPLARAALKQASD</sequence>
<accession>A0A9W6WCW5</accession>
<proteinExistence type="predicted"/>
<reference evidence="1" key="1">
    <citation type="submission" date="2023-03" db="EMBL/GenBank/DDBJ databases">
        <title>Actinorhabdospora filicis NBRC 111898.</title>
        <authorList>
            <person name="Ichikawa N."/>
            <person name="Sato H."/>
            <person name="Tonouchi N."/>
        </authorList>
    </citation>
    <scope>NUCLEOTIDE SEQUENCE</scope>
    <source>
        <strain evidence="1">NBRC 111898</strain>
    </source>
</reference>
<evidence type="ECO:0000313" key="2">
    <source>
        <dbReference type="Proteomes" id="UP001165079"/>
    </source>
</evidence>
<name>A0A9W6WCW5_9ACTN</name>
<dbReference type="AlphaFoldDB" id="A0A9W6WCW5"/>
<keyword evidence="2" id="KW-1185">Reference proteome</keyword>
<dbReference type="Proteomes" id="UP001165079">
    <property type="component" value="Unassembled WGS sequence"/>
</dbReference>